<comment type="caution">
    <text evidence="1">The sequence shown here is derived from an EMBL/GenBank/DDBJ whole genome shotgun (WGS) entry which is preliminary data.</text>
</comment>
<evidence type="ECO:0000313" key="2">
    <source>
        <dbReference type="Proteomes" id="UP000821865"/>
    </source>
</evidence>
<gene>
    <name evidence="1" type="ORF">HPB49_025465</name>
</gene>
<reference evidence="1" key="1">
    <citation type="submission" date="2020-05" db="EMBL/GenBank/DDBJ databases">
        <title>Large-scale comparative analyses of tick genomes elucidate their genetic diversity and vector capacities.</title>
        <authorList>
            <person name="Jia N."/>
            <person name="Wang J."/>
            <person name="Shi W."/>
            <person name="Du L."/>
            <person name="Sun Y."/>
            <person name="Zhan W."/>
            <person name="Jiang J."/>
            <person name="Wang Q."/>
            <person name="Zhang B."/>
            <person name="Ji P."/>
            <person name="Sakyi L.B."/>
            <person name="Cui X."/>
            <person name="Yuan T."/>
            <person name="Jiang B."/>
            <person name="Yang W."/>
            <person name="Lam T.T.-Y."/>
            <person name="Chang Q."/>
            <person name="Ding S."/>
            <person name="Wang X."/>
            <person name="Zhu J."/>
            <person name="Ruan X."/>
            <person name="Zhao L."/>
            <person name="Wei J."/>
            <person name="Que T."/>
            <person name="Du C."/>
            <person name="Cheng J."/>
            <person name="Dai P."/>
            <person name="Han X."/>
            <person name="Huang E."/>
            <person name="Gao Y."/>
            <person name="Liu J."/>
            <person name="Shao H."/>
            <person name="Ye R."/>
            <person name="Li L."/>
            <person name="Wei W."/>
            <person name="Wang X."/>
            <person name="Wang C."/>
            <person name="Yang T."/>
            <person name="Huo Q."/>
            <person name="Li W."/>
            <person name="Guo W."/>
            <person name="Chen H."/>
            <person name="Zhou L."/>
            <person name="Ni X."/>
            <person name="Tian J."/>
            <person name="Zhou Y."/>
            <person name="Sheng Y."/>
            <person name="Liu T."/>
            <person name="Pan Y."/>
            <person name="Xia L."/>
            <person name="Li J."/>
            <person name="Zhao F."/>
            <person name="Cao W."/>
        </authorList>
    </citation>
    <scope>NUCLEOTIDE SEQUENCE</scope>
    <source>
        <strain evidence="1">Dsil-2018</strain>
    </source>
</reference>
<proteinExistence type="predicted"/>
<dbReference type="Proteomes" id="UP000821865">
    <property type="component" value="Chromosome 4"/>
</dbReference>
<dbReference type="EMBL" id="CM023473">
    <property type="protein sequence ID" value="KAH7955197.1"/>
    <property type="molecule type" value="Genomic_DNA"/>
</dbReference>
<name>A0ACB8D1B9_DERSI</name>
<organism evidence="1 2">
    <name type="scientific">Dermacentor silvarum</name>
    <name type="common">Tick</name>
    <dbReference type="NCBI Taxonomy" id="543639"/>
    <lineage>
        <taxon>Eukaryota</taxon>
        <taxon>Metazoa</taxon>
        <taxon>Ecdysozoa</taxon>
        <taxon>Arthropoda</taxon>
        <taxon>Chelicerata</taxon>
        <taxon>Arachnida</taxon>
        <taxon>Acari</taxon>
        <taxon>Parasitiformes</taxon>
        <taxon>Ixodida</taxon>
        <taxon>Ixodoidea</taxon>
        <taxon>Ixodidae</taxon>
        <taxon>Rhipicephalinae</taxon>
        <taxon>Dermacentor</taxon>
    </lineage>
</organism>
<protein>
    <submittedName>
        <fullName evidence="1">Uncharacterized protein</fullName>
    </submittedName>
</protein>
<sequence>MDSYDAELGLSSGLRSKTPSPPPRLPTRSAATPQAAPRWLNRTAPFGTPVSDDVAEHPCASSRRRDSSACAELEADDRPRSGSSPVPRQRVCSGAAVSPSTNKGYLSPPGHMQKAMGDSTYVAVETMDRTSRRQSRAGLQIPVRSKQPSKGGPKKELDIVIELPKNIGRPVHDLSVRKGAVQDASLPTVPPVPTARMPPATTATCVGVHELSSATRAGVEGGSGVQHRRDSSVLRSISTTVGTIVSRLFGRGSGRRQAPSTGTGETGSTMRGRNPREIFVDIELSPRARPNVRPPPASAASVPSTTAPPTMQDSDAALSKTGEVTSRASKTLSLTHVVTVKSARKRSRRRMKDEDMFETGRRGMRRPSEWAPVEKLAEAPWAWETPGQRRRSSVRKTSVKKESREATAAAARRRSSAAKVLSPVSPPEEEAFRGAKERVARRAPSVTVKESETESKETAKGTQKREDVHFNELDDEEKESPLHGERTHAGDTKVETEEAGVGKGEERGEKSRTSKTPAEEAQAVSPPEDKTKAFTEGGSKISVHKGVKDKLHKNIRDKSSRKRRKSAPEDKTDIATEKTASHSRSESEFTTTRGGSRKAKETKPSHRKRSQADTKSADSHLKAEETPAKEGKKKGLCDDGEAARNPDDGVKNIDEETAHQGRNEDAKATSVKVEQKSPEDVDTGDAGAAAASREADTLRVPQALDQGEQHKDATGELEAKGEEVREDAAAETARTAQEKKEKGAPVISGDQRETTEMALTSDVPLEGKRKGSKIPAELPAPSKTAEREKLTETEGSRLKGRRKSSKGGPQKKASKKRGKAKPKHHTAEGDKNTEDLEKSITNGPEIPLKGSLAKEEKTAAAAVAALTQGVEEADGLEKKATKKGGLKKGGLKKGGLKNAKGQTAEGGIATDHLGKSTAPAGPENVLEFCLEKAEAAAVLAQGAEVPRDDDDEDDGAWRQAMMQRKDSIAVHRIMQKKNKGQRPVTEGEPTVLQLGKHGLSPVKVPELKDPASLRRRSVANPRRVAPTERTRMDHLPGSPEGWLDGGSTRAVAASQDTKGGPVPQTFQMGNLSPPMGSAMPRFLGPGSAPGGMPVGSMPPIGTMDMRGRMPRRRRRARKGPYAVGDSASKGIAPEKIKFSRIKLSTDVPQTEETPVLHTPIFDAESGGSTPKGASPPRLASPASSALSYATPEQKKQKQKSEPVRDGPTVVPPDQGDAPGMRSPGDSSPAARGGPLKTSDGSSPKRKRSHKKRKGVLKRSRSSLKGSGNVMTMQELMKEIKERKSSQEGDLTKRRKADKSKRKSTEKKHKKKKEVEKKTADTQTSFLVSEPETPVAMLESGDRGFCDFRFTVGLDRVVRGAMARNESLGQDARGESLPPPKASAADVSKGDVSARLAPPLDAPGPSAAPALDSPKVVATTESKKTPNKPPQKKQDKRSRKRKGRKSETKRKGKRAPKNASSVPFLFRWRPTGTPSAVVHLTSSTAKARNELPSSQAEQLSSRVFSWTSKATRATSVDDESKLLGSGTETQITVASTKTDVSPLRKASLPTGLAKSNVDILGKEGGDEPRVEGKKEIERALLKQKARPPAAPLDSTTFTVSSVSPESPVKETGSPTDDSAVAHMTVCFADFLTTTKPETRSLEEPTPIESSTEAETTNLFAESVPTTAAEPNLDETVSPPSTGYENGKNEENSSGSPPDSRSEVGREKAGVTRKHDGKSRNRSGRDKDNEKSGKYSSRKEQRSKGRQLGNIQSEQNGRGNPSPEPKDPGKNAIKMGSPEARSTNLLVPDASAPGNRNPGNKSLEIGSDVNESRARGSWTRKGRRNKTQSSRNQASKIQGTKDVRDYGRKSGSPEIKTPEYKTPGNKSNGRQGSGSPSTTNDTRETSESEQTKTLKSASSRYVSGTGRCDTDVATSQPSKTGSSEPTSNGGTVAEPSSASRTDKSKGTSSELKSEATMSASTSRESKMSATKSDSRATSSSRRRPSSRKRRQRRLKTKRRQGGDTHRRGERREQAASPPRQGGAGGGRDRPEVKVRSIDQIARTYLERPQGYLCCFLFAGASLTFLMLLGFMVLYYALSHSPPPPQPLQHGETETMTYTLSTRQTGYTSLDPEVTRIIHYCDTAFCSQEARYLESVVRSGQGPCVNFYEHVCDKWLSQQNNRLSGAESPPSRDTVLQSSLARQLLSLVQDSTEPDLRTAAKLYSSCAVGRRDNLTSEDKVALKTMFQRWEIRSWPRTDRENLSNISVWRFAAELSRDLDLATLFLVTVGVDPNDVGATILELDSLRLLFSDNDREFEHAAEIYRTAIREAMTSLINTTSTVNLDDFTDRLVNVSGVLRSATFQSAAEGDFAVIHIRELGQGVRHFIETLLANVPGGAIGSLTKVTAKSPKYVTTDLQNALLSIPPLDALNYMGLLVLVRLAPFLPERLQALRTLFANIVIGHAVADVADTARLCLWLVDHSLPACFSKVSQKWLQQQGHQQALRQWLSHLESVFLANVADFAWMTNFSAILVRYRFKRRPVTQFGGGSFQDACAPEIPLNATADHPLRFYLNVSMHRPDRRLRGLLTNSTVLRRRGGVDAGSELRTEVTFDHALHRLHVPAALFNLSVPTNSSFFVFQLARVAVRFYRGLVQALYENPFEREVPLRFTDESRRRLSDLASCFVADAQRSPSDFRGLWSPPPAQRSWSSVGKPLLDQTSALLLTLRALDEFLHVRRIWKADDRLAEMPAETAQKLFFVYLALDNCEPIQTAEGGGVPAKLRLNLPLRHVRQFSEAFNCSPPDHMALAPGMSCNVLRSGSSVQLAPFALRRQRGTRPTARFGPLDGPNDGRPAG</sequence>
<keyword evidence="2" id="KW-1185">Reference proteome</keyword>
<evidence type="ECO:0000313" key="1">
    <source>
        <dbReference type="EMBL" id="KAH7955197.1"/>
    </source>
</evidence>
<accession>A0ACB8D1B9</accession>